<dbReference type="GO" id="GO:0003841">
    <property type="term" value="F:1-acylglycerol-3-phosphate O-acyltransferase activity"/>
    <property type="evidence" value="ECO:0007669"/>
    <property type="project" value="UniProtKB-UniRule"/>
</dbReference>
<dbReference type="Proteomes" id="UP000199545">
    <property type="component" value="Unassembled WGS sequence"/>
</dbReference>
<evidence type="ECO:0000259" key="5">
    <source>
        <dbReference type="SMART" id="SM00563"/>
    </source>
</evidence>
<dbReference type="InterPro" id="IPR002123">
    <property type="entry name" value="Plipid/glycerol_acylTrfase"/>
</dbReference>
<evidence type="ECO:0000256" key="3">
    <source>
        <dbReference type="ARBA" id="ARBA00023315"/>
    </source>
</evidence>
<evidence type="ECO:0000313" key="6">
    <source>
        <dbReference type="EMBL" id="SFJ41036.1"/>
    </source>
</evidence>
<dbReference type="RefSeq" id="WP_093230071.1">
    <property type="nucleotide sequence ID" value="NZ_FORR01000009.1"/>
</dbReference>
<dbReference type="SUPFAM" id="SSF69593">
    <property type="entry name" value="Glycerol-3-phosphate (1)-acyltransferase"/>
    <property type="match status" value="1"/>
</dbReference>
<sequence length="200" mass="22758">MYRFAAVIVSTFLKLFYRFKVVGRENLPASGGFVIACNHTGWLDILSLAIGILPYQVNYMAKKELFTNRFVAWFLSKLKSFPVDRDNPGPSSLKVPIRLLRNGEVVGIFPSGTRTQEEVPLKRGAVFLSEKAKVPLVPAIYVGPPAIRFRDLFRRKKILVLIGQPLDPKEYAQTEDKQAFLHRFNEEFAKLNEEAKKQVS</sequence>
<dbReference type="Pfam" id="PF01553">
    <property type="entry name" value="Acyltransferase"/>
    <property type="match status" value="1"/>
</dbReference>
<dbReference type="NCBIfam" id="TIGR00530">
    <property type="entry name" value="AGP_acyltrn"/>
    <property type="match status" value="1"/>
</dbReference>
<dbReference type="STRING" id="46223.SAMN05421852_10910"/>
<dbReference type="SMART" id="SM00563">
    <property type="entry name" value="PlsC"/>
    <property type="match status" value="1"/>
</dbReference>
<dbReference type="AlphaFoldDB" id="A0A1I3R715"/>
<comment type="catalytic activity">
    <reaction evidence="4">
        <text>a 1-acyl-sn-glycero-3-phosphate + an acyl-CoA = a 1,2-diacyl-sn-glycero-3-phosphate + CoA</text>
        <dbReference type="Rhea" id="RHEA:19709"/>
        <dbReference type="ChEBI" id="CHEBI:57287"/>
        <dbReference type="ChEBI" id="CHEBI:57970"/>
        <dbReference type="ChEBI" id="CHEBI:58342"/>
        <dbReference type="ChEBI" id="CHEBI:58608"/>
        <dbReference type="EC" id="2.3.1.51"/>
    </reaction>
</comment>
<proteinExistence type="inferred from homology"/>
<protein>
    <recommendedName>
        <fullName evidence="4">1-acyl-sn-glycerol-3-phosphate acyltransferase</fullName>
        <ecNumber evidence="4">2.3.1.51</ecNumber>
    </recommendedName>
</protein>
<dbReference type="OrthoDB" id="9803035at2"/>
<reference evidence="6 7" key="1">
    <citation type="submission" date="2016-10" db="EMBL/GenBank/DDBJ databases">
        <authorList>
            <person name="de Groot N.N."/>
        </authorList>
    </citation>
    <scope>NUCLEOTIDE SEQUENCE [LARGE SCALE GENOMIC DNA]</scope>
    <source>
        <strain evidence="6 7">DSM 44778</strain>
    </source>
</reference>
<keyword evidence="4" id="KW-0594">Phospholipid biosynthesis</keyword>
<keyword evidence="4" id="KW-1208">Phospholipid metabolism</keyword>
<gene>
    <name evidence="6" type="ORF">SAMN05421852_10910</name>
</gene>
<keyword evidence="3 4" id="KW-0012">Acyltransferase</keyword>
<evidence type="ECO:0000256" key="2">
    <source>
        <dbReference type="ARBA" id="ARBA00022679"/>
    </source>
</evidence>
<keyword evidence="4" id="KW-0444">Lipid biosynthesis</keyword>
<keyword evidence="2 4" id="KW-0808">Transferase</keyword>
<dbReference type="GO" id="GO:0006654">
    <property type="term" value="P:phosphatidic acid biosynthetic process"/>
    <property type="evidence" value="ECO:0007669"/>
    <property type="project" value="TreeGrafter"/>
</dbReference>
<evidence type="ECO:0000256" key="1">
    <source>
        <dbReference type="ARBA" id="ARBA00008655"/>
    </source>
</evidence>
<dbReference type="InterPro" id="IPR004552">
    <property type="entry name" value="AGP_acyltrans"/>
</dbReference>
<feature type="domain" description="Phospholipid/glycerol acyltransferase" evidence="5">
    <location>
        <begin position="33"/>
        <end position="144"/>
    </location>
</feature>
<dbReference type="EMBL" id="FORR01000009">
    <property type="protein sequence ID" value="SFJ41036.1"/>
    <property type="molecule type" value="Genomic_DNA"/>
</dbReference>
<accession>A0A1I3R715</accession>
<name>A0A1I3R715_9BACL</name>
<evidence type="ECO:0000256" key="4">
    <source>
        <dbReference type="RuleBase" id="RU361267"/>
    </source>
</evidence>
<comment type="similarity">
    <text evidence="1 4">Belongs to the 1-acyl-sn-glycerol-3-phosphate acyltransferase family.</text>
</comment>
<dbReference type="PANTHER" id="PTHR10434">
    <property type="entry name" value="1-ACYL-SN-GLYCEROL-3-PHOSPHATE ACYLTRANSFERASE"/>
    <property type="match status" value="1"/>
</dbReference>
<dbReference type="EC" id="2.3.1.51" evidence="4"/>
<dbReference type="CDD" id="cd07989">
    <property type="entry name" value="LPLAT_AGPAT-like"/>
    <property type="match status" value="1"/>
</dbReference>
<organism evidence="6 7">
    <name type="scientific">Thermoflavimicrobium dichotomicum</name>
    <dbReference type="NCBI Taxonomy" id="46223"/>
    <lineage>
        <taxon>Bacteria</taxon>
        <taxon>Bacillati</taxon>
        <taxon>Bacillota</taxon>
        <taxon>Bacilli</taxon>
        <taxon>Bacillales</taxon>
        <taxon>Thermoactinomycetaceae</taxon>
        <taxon>Thermoflavimicrobium</taxon>
    </lineage>
</organism>
<dbReference type="PANTHER" id="PTHR10434:SF40">
    <property type="entry name" value="1-ACYL-SN-GLYCEROL-3-PHOSPHATE ACYLTRANSFERASE"/>
    <property type="match status" value="1"/>
</dbReference>
<keyword evidence="7" id="KW-1185">Reference proteome</keyword>
<keyword evidence="4" id="KW-0443">Lipid metabolism</keyword>
<comment type="domain">
    <text evidence="4">The HXXXXD motif is essential for acyltransferase activity and may constitute the binding site for the phosphate moiety of the glycerol-3-phosphate.</text>
</comment>
<dbReference type="GO" id="GO:0016020">
    <property type="term" value="C:membrane"/>
    <property type="evidence" value="ECO:0007669"/>
    <property type="project" value="InterPro"/>
</dbReference>
<evidence type="ECO:0000313" key="7">
    <source>
        <dbReference type="Proteomes" id="UP000199545"/>
    </source>
</evidence>